<dbReference type="InterPro" id="IPR000560">
    <property type="entry name" value="His_Pase_clade-2"/>
</dbReference>
<dbReference type="InterPro" id="IPR050645">
    <property type="entry name" value="Histidine_acid_phosphatase"/>
</dbReference>
<keyword evidence="4" id="KW-1185">Reference proteome</keyword>
<name>A0A8J4CD60_9CHLO</name>
<dbReference type="AlphaFoldDB" id="A0A8J4CD60"/>
<dbReference type="PROSITE" id="PS00778">
    <property type="entry name" value="HIS_ACID_PHOSPHAT_2"/>
    <property type="match status" value="1"/>
</dbReference>
<dbReference type="PANTHER" id="PTHR11567:SF207">
    <property type="entry name" value="LYSOPHOSPHATIDIC ACID PHOSPHATASE TYPE 6"/>
    <property type="match status" value="1"/>
</dbReference>
<evidence type="ECO:0000256" key="2">
    <source>
        <dbReference type="SAM" id="MobiDB-lite"/>
    </source>
</evidence>
<dbReference type="PROSITE" id="PS51257">
    <property type="entry name" value="PROKAR_LIPOPROTEIN"/>
    <property type="match status" value="1"/>
</dbReference>
<dbReference type="EMBL" id="BNCP01000019">
    <property type="protein sequence ID" value="GIL80603.1"/>
    <property type="molecule type" value="Genomic_DNA"/>
</dbReference>
<evidence type="ECO:0000313" key="3">
    <source>
        <dbReference type="EMBL" id="GIL80603.1"/>
    </source>
</evidence>
<reference evidence="3" key="1">
    <citation type="journal article" date="2021" name="Proc. Natl. Acad. Sci. U.S.A.">
        <title>Three genomes in the algal genus Volvox reveal the fate of a haploid sex-determining region after a transition to homothallism.</title>
        <authorList>
            <person name="Yamamoto K."/>
            <person name="Hamaji T."/>
            <person name="Kawai-Toyooka H."/>
            <person name="Matsuzaki R."/>
            <person name="Takahashi F."/>
            <person name="Nishimura Y."/>
            <person name="Kawachi M."/>
            <person name="Noguchi H."/>
            <person name="Minakuchi Y."/>
            <person name="Umen J.G."/>
            <person name="Toyoda A."/>
            <person name="Nozaki H."/>
        </authorList>
    </citation>
    <scope>NUCLEOTIDE SEQUENCE</scope>
    <source>
        <strain evidence="3">NIES-3786</strain>
    </source>
</reference>
<evidence type="ECO:0008006" key="5">
    <source>
        <dbReference type="Google" id="ProtNLM"/>
    </source>
</evidence>
<evidence type="ECO:0000256" key="1">
    <source>
        <dbReference type="ARBA" id="ARBA00005375"/>
    </source>
</evidence>
<organism evidence="3 4">
    <name type="scientific">Volvox reticuliferus</name>
    <dbReference type="NCBI Taxonomy" id="1737510"/>
    <lineage>
        <taxon>Eukaryota</taxon>
        <taxon>Viridiplantae</taxon>
        <taxon>Chlorophyta</taxon>
        <taxon>core chlorophytes</taxon>
        <taxon>Chlorophyceae</taxon>
        <taxon>CS clade</taxon>
        <taxon>Chlamydomonadales</taxon>
        <taxon>Volvocaceae</taxon>
        <taxon>Volvox</taxon>
    </lineage>
</organism>
<dbReference type="Pfam" id="PF00328">
    <property type="entry name" value="His_Phos_2"/>
    <property type="match status" value="1"/>
</dbReference>
<gene>
    <name evidence="3" type="ORF">Vretifemale_9781</name>
</gene>
<evidence type="ECO:0000313" key="4">
    <source>
        <dbReference type="Proteomes" id="UP000747110"/>
    </source>
</evidence>
<dbReference type="PROSITE" id="PS00616">
    <property type="entry name" value="HIS_ACID_PHOSPHAT_1"/>
    <property type="match status" value="1"/>
</dbReference>
<proteinExistence type="inferred from homology"/>
<dbReference type="GO" id="GO:0016791">
    <property type="term" value="F:phosphatase activity"/>
    <property type="evidence" value="ECO:0007669"/>
    <property type="project" value="TreeGrafter"/>
</dbReference>
<dbReference type="PANTHER" id="PTHR11567">
    <property type="entry name" value="ACID PHOSPHATASE-RELATED"/>
    <property type="match status" value="1"/>
</dbReference>
<comment type="caution">
    <text evidence="3">The sequence shown here is derived from an EMBL/GenBank/DDBJ whole genome shotgun (WGS) entry which is preliminary data.</text>
</comment>
<protein>
    <recommendedName>
        <fullName evidence="5">Acid phosphatase</fullName>
    </recommendedName>
</protein>
<dbReference type="InterPro" id="IPR029033">
    <property type="entry name" value="His_PPase_superfam"/>
</dbReference>
<feature type="compositionally biased region" description="Low complexity" evidence="2">
    <location>
        <begin position="250"/>
        <end position="286"/>
    </location>
</feature>
<dbReference type="Proteomes" id="UP000747110">
    <property type="component" value="Unassembled WGS sequence"/>
</dbReference>
<dbReference type="InterPro" id="IPR033379">
    <property type="entry name" value="Acid_Pase_AS"/>
</dbReference>
<comment type="similarity">
    <text evidence="1">Belongs to the histidine acid phosphatase family.</text>
</comment>
<accession>A0A8J4CD60</accession>
<dbReference type="SUPFAM" id="SSF53254">
    <property type="entry name" value="Phosphoglycerate mutase-like"/>
    <property type="match status" value="1"/>
</dbReference>
<dbReference type="Gene3D" id="3.40.50.1240">
    <property type="entry name" value="Phosphoglycerate mutase-like"/>
    <property type="match status" value="1"/>
</dbReference>
<dbReference type="CDD" id="cd07061">
    <property type="entry name" value="HP_HAP_like"/>
    <property type="match status" value="1"/>
</dbReference>
<feature type="region of interest" description="Disordered" evidence="2">
    <location>
        <begin position="242"/>
        <end position="294"/>
    </location>
</feature>
<sequence>MRGHKFPIGAIAFASGFSSLLSCGNDIERANERGLRRFPKPWTLSWPPSVACRADASGYDSMEHTPAEPTPAAGELRWPVSGGRDPDDNGDTVAGVFHRLNSQHAKLLLVQVVFRHGARTPLSSRSEMWRGQKWDVCGEAYQAAAVRLFSTAGVENPVSRHDQRQRAVVLDGGCRKGELTLLGQSQALDLGRWLRRSYVTSEGFLPHTYQDGVVEAHTTNFSRTIATLRGVLTGLYPDLPKQHREEHHQQQPQQQEGQTPQPTSKLPPQQQLHLQSQPQPQKQLPHLQPPRVPHVTTSADLDEILYADTRTCPHLGSFQAVSRELGRAAVRADPEYEWARGELLRLLGIDAVSFDSDWCIFTHLHDVLTSLEAHGKALPPGFEGHPRLLAAINRLATCEFSAEIAPSMRDSHGLTILRLSMGRLLHILVENMQRVVVAAAAAAAGGSGTELAAAAATDAAQVATGSADGRTLPKMYLYSGHDSTIMPLLSAMGLHITKWPPYMSNLVFELWQLPSRWPGAEPRYVVRVLFNREELSLPHCPPGFLPSLQTFQREVVEPFQLSAQRHQELCRVKVEHDGAMPHPKAKTASGTA</sequence>
<dbReference type="OrthoDB" id="10257284at2759"/>